<evidence type="ECO:0000256" key="1">
    <source>
        <dbReference type="ARBA" id="ARBA00004613"/>
    </source>
</evidence>
<keyword evidence="4" id="KW-0929">Antimicrobial</keyword>
<feature type="domain" description="Attacin N-terminal" evidence="11">
    <location>
        <begin position="65"/>
        <end position="131"/>
    </location>
</feature>
<keyword evidence="5" id="KW-0399">Innate immunity</keyword>
<evidence type="ECO:0000256" key="6">
    <source>
        <dbReference type="ARBA" id="ARBA00022685"/>
    </source>
</evidence>
<evidence type="ECO:0000256" key="4">
    <source>
        <dbReference type="ARBA" id="ARBA00022529"/>
    </source>
</evidence>
<evidence type="ECO:0000256" key="5">
    <source>
        <dbReference type="ARBA" id="ARBA00022588"/>
    </source>
</evidence>
<sequence>MFAKIALFTVFLAAVSSMSIPYRRSSFVIEDHGNLMNNDIEDLYFEHPRESVYPIYPNTRVRRQLHGAINTNPDGSTNIMGKLPIAGNDQNVLSAVGGLGGLKNGGGYSSASGGLALDNVNGHGLSLTGKHIPSVADQLTAAGRANLFHNDNHDLAANAFATRTMPKNPAIPNFNSYGGGLDYMYKNKVGAGLSAAHTDIFDRTDYSAMGKLNLFRNPTTSFDFNAGVSKSVSPFLPRQSWEPSAGLSFTKYF</sequence>
<reference evidence="13" key="1">
    <citation type="submission" date="2022-03" db="EMBL/GenBank/DDBJ databases">
        <authorList>
            <person name="Lindestad O."/>
        </authorList>
    </citation>
    <scope>NUCLEOTIDE SEQUENCE</scope>
</reference>
<dbReference type="InterPro" id="IPR005521">
    <property type="entry name" value="Attacin_C"/>
</dbReference>
<keyword evidence="7 10" id="KW-0732">Signal</keyword>
<feature type="chain" id="PRO_5035759336" evidence="10">
    <location>
        <begin position="18"/>
        <end position="253"/>
    </location>
</feature>
<dbReference type="GO" id="GO:0005576">
    <property type="term" value="C:extracellular region"/>
    <property type="evidence" value="ECO:0007669"/>
    <property type="project" value="UniProtKB-SubCell"/>
</dbReference>
<evidence type="ECO:0000259" key="12">
    <source>
        <dbReference type="Pfam" id="PF03769"/>
    </source>
</evidence>
<protein>
    <submittedName>
        <fullName evidence="13">Jg19983 protein</fullName>
    </submittedName>
</protein>
<dbReference type="GO" id="GO:0045087">
    <property type="term" value="P:innate immune response"/>
    <property type="evidence" value="ECO:0007669"/>
    <property type="project" value="UniProtKB-KW"/>
</dbReference>
<feature type="signal peptide" evidence="10">
    <location>
        <begin position="1"/>
        <end position="17"/>
    </location>
</feature>
<comment type="subcellular location">
    <subcellularLocation>
        <location evidence="1">Secreted</location>
    </subcellularLocation>
</comment>
<comment type="similarity">
    <text evidence="2">Belongs to the attacin/sarcotoxin-2 family.</text>
</comment>
<dbReference type="EMBL" id="CAKXAJ010024785">
    <property type="protein sequence ID" value="CAH2230229.1"/>
    <property type="molecule type" value="Genomic_DNA"/>
</dbReference>
<keyword evidence="8" id="KW-0391">Immunity</keyword>
<evidence type="ECO:0000256" key="3">
    <source>
        <dbReference type="ARBA" id="ARBA00022525"/>
    </source>
</evidence>
<evidence type="ECO:0000256" key="2">
    <source>
        <dbReference type="ARBA" id="ARBA00007550"/>
    </source>
</evidence>
<keyword evidence="9" id="KW-0044">Antibiotic</keyword>
<evidence type="ECO:0000256" key="10">
    <source>
        <dbReference type="SAM" id="SignalP"/>
    </source>
</evidence>
<dbReference type="InterPro" id="IPR005520">
    <property type="entry name" value="Attacin_N"/>
</dbReference>
<keyword evidence="14" id="KW-1185">Reference proteome</keyword>
<keyword evidence="6" id="KW-0165">Cleavage on pair of basic residues</keyword>
<feature type="domain" description="Attacin C-terminal" evidence="12">
    <location>
        <begin position="134"/>
        <end position="253"/>
    </location>
</feature>
<evidence type="ECO:0000256" key="9">
    <source>
        <dbReference type="ARBA" id="ARBA00023022"/>
    </source>
</evidence>
<accession>A0A8S4R8Z2</accession>
<evidence type="ECO:0000259" key="11">
    <source>
        <dbReference type="Pfam" id="PF03768"/>
    </source>
</evidence>
<evidence type="ECO:0000256" key="7">
    <source>
        <dbReference type="ARBA" id="ARBA00022729"/>
    </source>
</evidence>
<gene>
    <name evidence="13" type="primary">jg19983</name>
    <name evidence="13" type="ORF">PAEG_LOCUS9483</name>
</gene>
<evidence type="ECO:0000313" key="14">
    <source>
        <dbReference type="Proteomes" id="UP000838756"/>
    </source>
</evidence>
<dbReference type="OrthoDB" id="7441167at2759"/>
<evidence type="ECO:0000256" key="8">
    <source>
        <dbReference type="ARBA" id="ARBA00022859"/>
    </source>
</evidence>
<evidence type="ECO:0000313" key="13">
    <source>
        <dbReference type="EMBL" id="CAH2230229.1"/>
    </source>
</evidence>
<dbReference type="Pfam" id="PF03768">
    <property type="entry name" value="Attacin_N"/>
    <property type="match status" value="1"/>
</dbReference>
<dbReference type="Pfam" id="PF03769">
    <property type="entry name" value="Attacin_C"/>
    <property type="match status" value="1"/>
</dbReference>
<proteinExistence type="inferred from homology"/>
<dbReference type="AlphaFoldDB" id="A0A8S4R8Z2"/>
<name>A0A8S4R8Z2_9NEOP</name>
<comment type="caution">
    <text evidence="13">The sequence shown here is derived from an EMBL/GenBank/DDBJ whole genome shotgun (WGS) entry which is preliminary data.</text>
</comment>
<keyword evidence="3" id="KW-0964">Secreted</keyword>
<dbReference type="GO" id="GO:0042742">
    <property type="term" value="P:defense response to bacterium"/>
    <property type="evidence" value="ECO:0007669"/>
    <property type="project" value="UniProtKB-KW"/>
</dbReference>
<organism evidence="13 14">
    <name type="scientific">Pararge aegeria aegeria</name>
    <dbReference type="NCBI Taxonomy" id="348720"/>
    <lineage>
        <taxon>Eukaryota</taxon>
        <taxon>Metazoa</taxon>
        <taxon>Ecdysozoa</taxon>
        <taxon>Arthropoda</taxon>
        <taxon>Hexapoda</taxon>
        <taxon>Insecta</taxon>
        <taxon>Pterygota</taxon>
        <taxon>Neoptera</taxon>
        <taxon>Endopterygota</taxon>
        <taxon>Lepidoptera</taxon>
        <taxon>Glossata</taxon>
        <taxon>Ditrysia</taxon>
        <taxon>Papilionoidea</taxon>
        <taxon>Nymphalidae</taxon>
        <taxon>Satyrinae</taxon>
        <taxon>Satyrini</taxon>
        <taxon>Parargina</taxon>
        <taxon>Pararge</taxon>
    </lineage>
</organism>
<dbReference type="Proteomes" id="UP000838756">
    <property type="component" value="Unassembled WGS sequence"/>
</dbReference>